<proteinExistence type="predicted"/>
<comment type="caution">
    <text evidence="1">The sequence shown here is derived from an EMBL/GenBank/DDBJ whole genome shotgun (WGS) entry which is preliminary data.</text>
</comment>
<gene>
    <name evidence="1" type="ORF">S12H4_39020</name>
</gene>
<evidence type="ECO:0000313" key="1">
    <source>
        <dbReference type="EMBL" id="GAI96891.1"/>
    </source>
</evidence>
<dbReference type="EMBL" id="BARW01023544">
    <property type="protein sequence ID" value="GAI96891.1"/>
    <property type="molecule type" value="Genomic_DNA"/>
</dbReference>
<reference evidence="1" key="1">
    <citation type="journal article" date="2014" name="Front. Microbiol.">
        <title>High frequency of phylogenetically diverse reductive dehalogenase-homologous genes in deep subseafloor sedimentary metagenomes.</title>
        <authorList>
            <person name="Kawai M."/>
            <person name="Futagami T."/>
            <person name="Toyoda A."/>
            <person name="Takaki Y."/>
            <person name="Nishi S."/>
            <person name="Hori S."/>
            <person name="Arai W."/>
            <person name="Tsubouchi T."/>
            <person name="Morono Y."/>
            <person name="Uchiyama I."/>
            <person name="Ito T."/>
            <person name="Fujiyama A."/>
            <person name="Inagaki F."/>
            <person name="Takami H."/>
        </authorList>
    </citation>
    <scope>NUCLEOTIDE SEQUENCE</scope>
    <source>
        <strain evidence="1">Expedition CK06-06</strain>
    </source>
</reference>
<name>X1TZU9_9ZZZZ</name>
<organism evidence="1">
    <name type="scientific">marine sediment metagenome</name>
    <dbReference type="NCBI Taxonomy" id="412755"/>
    <lineage>
        <taxon>unclassified sequences</taxon>
        <taxon>metagenomes</taxon>
        <taxon>ecological metagenomes</taxon>
    </lineage>
</organism>
<protein>
    <submittedName>
        <fullName evidence="1">Uncharacterized protein</fullName>
    </submittedName>
</protein>
<dbReference type="AlphaFoldDB" id="X1TZU9"/>
<accession>X1TZU9</accession>
<sequence>MDIILVGIIVGILLNLVLLKAILELSRQITEELQELDGTLAQAIAKVVENLGIGDFEPVNPIQAALAQLMTSKIQGIKDQQAPIEINRSDNGFFAKKQ</sequence>